<accession>A0A939F420</accession>
<evidence type="ECO:0008006" key="3">
    <source>
        <dbReference type="Google" id="ProtNLM"/>
    </source>
</evidence>
<dbReference type="RefSeq" id="WP_206961111.1">
    <property type="nucleotide sequence ID" value="NZ_BAAAJJ010000004.1"/>
</dbReference>
<comment type="caution">
    <text evidence="1">The sequence shown here is derived from an EMBL/GenBank/DDBJ whole genome shotgun (WGS) entry which is preliminary data.</text>
</comment>
<evidence type="ECO:0000313" key="2">
    <source>
        <dbReference type="Proteomes" id="UP000664167"/>
    </source>
</evidence>
<sequence>MSAEPHADRAVHALIDAGGEPWSRVRPLLERRCQELPAASLIELHSSDPQVCEAVPGWCAGRGGVVTAHEERDGAALFWIRTPSARSEES</sequence>
<dbReference type="EMBL" id="JAFLRJ010000066">
    <property type="protein sequence ID" value="MBO0511702.1"/>
    <property type="molecule type" value="Genomic_DNA"/>
</dbReference>
<proteinExistence type="predicted"/>
<dbReference type="InterPro" id="IPR036868">
    <property type="entry name" value="TusA-like_sf"/>
</dbReference>
<dbReference type="SUPFAM" id="SSF64307">
    <property type="entry name" value="SirA-like"/>
    <property type="match status" value="1"/>
</dbReference>
<dbReference type="Proteomes" id="UP000664167">
    <property type="component" value="Unassembled WGS sequence"/>
</dbReference>
<dbReference type="AlphaFoldDB" id="A0A939F420"/>
<name>A0A939F420_9ACTN</name>
<protein>
    <recommendedName>
        <fullName evidence="3">TusA-related sulfurtransferase</fullName>
    </recommendedName>
</protein>
<evidence type="ECO:0000313" key="1">
    <source>
        <dbReference type="EMBL" id="MBO0511702.1"/>
    </source>
</evidence>
<keyword evidence="2" id="KW-1185">Reference proteome</keyword>
<reference evidence="1" key="1">
    <citation type="submission" date="2021-03" db="EMBL/GenBank/DDBJ databases">
        <title>Streptomyces poriferae sp. nov., a novel marine sponge-derived Actinobacteria species with anti-MRSA activity.</title>
        <authorList>
            <person name="Sandoval-Powers M."/>
            <person name="Kralova S."/>
            <person name="Nguyen G.-S."/>
            <person name="Fawwal D."/>
            <person name="Degnes K."/>
            <person name="Klinkenberg G."/>
            <person name="Sletta H."/>
            <person name="Wentzel A."/>
            <person name="Liles M.R."/>
        </authorList>
    </citation>
    <scope>NUCLEOTIDE SEQUENCE</scope>
    <source>
        <strain evidence="1">DSM 41794</strain>
    </source>
</reference>
<gene>
    <name evidence="1" type="ORF">J0695_07730</name>
</gene>
<dbReference type="Gene3D" id="3.30.110.40">
    <property type="entry name" value="TusA-like domain"/>
    <property type="match status" value="1"/>
</dbReference>
<organism evidence="1 2">
    <name type="scientific">Streptomyces beijiangensis</name>
    <dbReference type="NCBI Taxonomy" id="163361"/>
    <lineage>
        <taxon>Bacteria</taxon>
        <taxon>Bacillati</taxon>
        <taxon>Actinomycetota</taxon>
        <taxon>Actinomycetes</taxon>
        <taxon>Kitasatosporales</taxon>
        <taxon>Streptomycetaceae</taxon>
        <taxon>Streptomyces</taxon>
    </lineage>
</organism>